<comment type="caution">
    <text evidence="1">The sequence shown here is derived from an EMBL/GenBank/DDBJ whole genome shotgun (WGS) entry which is preliminary data.</text>
</comment>
<dbReference type="AlphaFoldDB" id="A0A562SIH3"/>
<organism evidence="1 2">
    <name type="scientific">Lacibacter cauensis</name>
    <dbReference type="NCBI Taxonomy" id="510947"/>
    <lineage>
        <taxon>Bacteria</taxon>
        <taxon>Pseudomonadati</taxon>
        <taxon>Bacteroidota</taxon>
        <taxon>Chitinophagia</taxon>
        <taxon>Chitinophagales</taxon>
        <taxon>Chitinophagaceae</taxon>
        <taxon>Lacibacter</taxon>
    </lineage>
</organism>
<keyword evidence="2" id="KW-1185">Reference proteome</keyword>
<sequence length="96" mass="11612">MRTYIEHLLQRKYVLVLDKHYGQNKLQHGVPVVLYRRNKKFYVKHGVTTDCLLYAWQAWLWYYVIGLLGKRFGQKLFAYKKVTGFIRVVKVYGKNR</sequence>
<dbReference type="EMBL" id="VLLE01000005">
    <property type="protein sequence ID" value="TWI80540.1"/>
    <property type="molecule type" value="Genomic_DNA"/>
</dbReference>
<reference evidence="1 2" key="1">
    <citation type="journal article" date="2015" name="Stand. Genomic Sci.">
        <title>Genomic Encyclopedia of Bacterial and Archaeal Type Strains, Phase III: the genomes of soil and plant-associated and newly described type strains.</title>
        <authorList>
            <person name="Whitman W.B."/>
            <person name="Woyke T."/>
            <person name="Klenk H.P."/>
            <person name="Zhou Y."/>
            <person name="Lilburn T.G."/>
            <person name="Beck B.J."/>
            <person name="De Vos P."/>
            <person name="Vandamme P."/>
            <person name="Eisen J.A."/>
            <person name="Garrity G."/>
            <person name="Hugenholtz P."/>
            <person name="Kyrpides N.C."/>
        </authorList>
    </citation>
    <scope>NUCLEOTIDE SEQUENCE [LARGE SCALE GENOMIC DNA]</scope>
    <source>
        <strain evidence="1 2">CGMCC 1.7271</strain>
    </source>
</reference>
<accession>A0A562SIH3</accession>
<proteinExistence type="predicted"/>
<name>A0A562SIH3_9BACT</name>
<gene>
    <name evidence="1" type="ORF">IQ13_3218</name>
</gene>
<protein>
    <submittedName>
        <fullName evidence="1">Uncharacterized protein</fullName>
    </submittedName>
</protein>
<dbReference type="Proteomes" id="UP000316167">
    <property type="component" value="Unassembled WGS sequence"/>
</dbReference>
<evidence type="ECO:0000313" key="2">
    <source>
        <dbReference type="Proteomes" id="UP000316167"/>
    </source>
</evidence>
<dbReference type="RefSeq" id="WP_144887566.1">
    <property type="nucleotide sequence ID" value="NZ_VLLE01000005.1"/>
</dbReference>
<evidence type="ECO:0000313" key="1">
    <source>
        <dbReference type="EMBL" id="TWI80540.1"/>
    </source>
</evidence>